<dbReference type="Pfam" id="PF12419">
    <property type="entry name" value="DUF3670"/>
    <property type="match status" value="1"/>
</dbReference>
<evidence type="ECO:0000259" key="3">
    <source>
        <dbReference type="PROSITE" id="PS51194"/>
    </source>
</evidence>
<dbReference type="STRING" id="471514.AN477_11485"/>
<dbReference type="Proteomes" id="UP000050482">
    <property type="component" value="Unassembled WGS sequence"/>
</dbReference>
<keyword evidence="1" id="KW-0378">Hydrolase</keyword>
<feature type="domain" description="Helicase ATP-binding" evidence="2">
    <location>
        <begin position="499"/>
        <end position="663"/>
    </location>
</feature>
<dbReference type="InterPro" id="IPR038718">
    <property type="entry name" value="SNF2-like_sf"/>
</dbReference>
<dbReference type="CDD" id="cd18012">
    <property type="entry name" value="DEXQc_arch_SWI2_SNF2"/>
    <property type="match status" value="1"/>
</dbReference>
<dbReference type="Gene3D" id="3.40.50.10810">
    <property type="entry name" value="Tandem AAA-ATPase domain"/>
    <property type="match status" value="1"/>
</dbReference>
<dbReference type="Gene3D" id="3.40.50.300">
    <property type="entry name" value="P-loop containing nucleotide triphosphate hydrolases"/>
    <property type="match status" value="1"/>
</dbReference>
<dbReference type="InterPro" id="IPR049730">
    <property type="entry name" value="SNF2/RAD54-like_C"/>
</dbReference>
<dbReference type="InterPro" id="IPR022138">
    <property type="entry name" value="DUF3670"/>
</dbReference>
<dbReference type="CDD" id="cd18793">
    <property type="entry name" value="SF2_C_SNF"/>
    <property type="match status" value="1"/>
</dbReference>
<evidence type="ECO:0000256" key="1">
    <source>
        <dbReference type="ARBA" id="ARBA00022801"/>
    </source>
</evidence>
<keyword evidence="5" id="KW-1185">Reference proteome</keyword>
<feature type="domain" description="Helicase C-terminal" evidence="3">
    <location>
        <begin position="792"/>
        <end position="946"/>
    </location>
</feature>
<organism evidence="4 5">
    <name type="scientific">Alicyclobacillus ferrooxydans</name>
    <dbReference type="NCBI Taxonomy" id="471514"/>
    <lineage>
        <taxon>Bacteria</taxon>
        <taxon>Bacillati</taxon>
        <taxon>Bacillota</taxon>
        <taxon>Bacilli</taxon>
        <taxon>Bacillales</taxon>
        <taxon>Alicyclobacillaceae</taxon>
        <taxon>Alicyclobacillus</taxon>
    </lineage>
</organism>
<evidence type="ECO:0000313" key="4">
    <source>
        <dbReference type="EMBL" id="KPV43649.1"/>
    </source>
</evidence>
<dbReference type="InterPro" id="IPR000330">
    <property type="entry name" value="SNF2_N"/>
</dbReference>
<dbReference type="PATRIC" id="fig|471514.4.peg.2647"/>
<dbReference type="EMBL" id="LJCO01000047">
    <property type="protein sequence ID" value="KPV43649.1"/>
    <property type="molecule type" value="Genomic_DNA"/>
</dbReference>
<accession>A0A0P9CD55</accession>
<dbReference type="GO" id="GO:0016787">
    <property type="term" value="F:hydrolase activity"/>
    <property type="evidence" value="ECO:0007669"/>
    <property type="project" value="UniProtKB-KW"/>
</dbReference>
<dbReference type="SUPFAM" id="SSF52540">
    <property type="entry name" value="P-loop containing nucleoside triphosphate hydrolases"/>
    <property type="match status" value="2"/>
</dbReference>
<dbReference type="AlphaFoldDB" id="A0A0P9CD55"/>
<sequence length="967" mass="109339">MTAARSDESMLSPELQLLVRLVRLAADIVSIHDVVAFAAPRDTCLKDVIAACVEFARQEEEGVGRWTSKGAFAAAWLPAWSLPQHRALRALYISEAECTTIRTTEEASEWVDGFLFLCIDAFVRDNVTVPPVREAEPKSGGGSSYRIMYRGEEEVLTAWQTALSNANKSGTASNIENTEFEADGWLVCRTMKQVFQQTGWSGDWLQDRSGKFDYYLELQLVPPFDGESSWHLRYFVAHRYWNAKRPLSDWWEQPGRDFAIGRAVLKDIDRWVLPKLLEAADVSTAIEDSLQEPKTSEAVIAPEAVFSFLTQEASELEELGFQIRYPDIKEMSAGDIRIRVQVRRKSHKTAHAPSHLRGTSWFDAQQLVEFDWKVALGGTELSEEAFQQLVMQRSPLVQLGGNWRLLPLDTIMRQMETLRRSADEAAGGSFIDVTRMVLLGDTEVQEEIPVDIEFAEDVRDIRDLVYALLQSRRPTGTASPRLFQGRLRDYQKMGYEWLLHLRKIGCGAVLADDMGLGKTIQVLAYWCHLKDDAPRRSPHLLICPTSLLQNWRAEITRFAPTLAIYVHHGGDRESRPGSFTDLISEYDVVMTTYATAVRDEDVLVTVEWDSVVVDEAQNVKNPETKQAKVVSQLNGRHRIALTGTPIENRLEELWSIFRFAIPGYLGSLSWFRRQFIDPISNQESGRTSWQLHQLLQPVLLRRSKTDPNIQLELPEKWEVLEYAGLTSEQGALYQSVVNRLFLSIDGTTTTMSRRGQILTALVRLKQVCDHPCLTVGGSPAVNRSGKLKMLLDLMDDALSVGEAAIVFTQFRSMGEILCDAMEQRFGWRPQFLHGGLTSVTRGEIVDAFQSGRDKSPVLVLSLKAGGVGLNLTRANHVFHYDRWWNPAVEDQATDRVFRIGQTKNVQVHKLVCTGTLEERIDHLIQSKRSLSKAVVGESEGWLTEMDNDALRNLFELDAAFDFEEEEV</sequence>
<dbReference type="SMART" id="SM00487">
    <property type="entry name" value="DEXDc"/>
    <property type="match status" value="1"/>
</dbReference>
<dbReference type="PROSITE" id="PS51194">
    <property type="entry name" value="HELICASE_CTER"/>
    <property type="match status" value="1"/>
</dbReference>
<name>A0A0P9CD55_9BACL</name>
<dbReference type="PROSITE" id="PS51192">
    <property type="entry name" value="HELICASE_ATP_BIND_1"/>
    <property type="match status" value="1"/>
</dbReference>
<dbReference type="InterPro" id="IPR027417">
    <property type="entry name" value="P-loop_NTPase"/>
</dbReference>
<reference evidence="4 5" key="1">
    <citation type="submission" date="2015-09" db="EMBL/GenBank/DDBJ databases">
        <title>Draft genome sequence of Alicyclobacillus ferrooxydans DSM 22381.</title>
        <authorList>
            <person name="Hemp J."/>
        </authorList>
    </citation>
    <scope>NUCLEOTIDE SEQUENCE [LARGE SCALE GENOMIC DNA]</scope>
    <source>
        <strain evidence="4 5">TC-34</strain>
    </source>
</reference>
<protein>
    <recommendedName>
        <fullName evidence="6">Helicase SNF2</fullName>
    </recommendedName>
</protein>
<dbReference type="PANTHER" id="PTHR10799">
    <property type="entry name" value="SNF2/RAD54 HELICASE FAMILY"/>
    <property type="match status" value="1"/>
</dbReference>
<evidence type="ECO:0000313" key="5">
    <source>
        <dbReference type="Proteomes" id="UP000050482"/>
    </source>
</evidence>
<dbReference type="Pfam" id="PF00176">
    <property type="entry name" value="SNF2-rel_dom"/>
    <property type="match status" value="1"/>
</dbReference>
<proteinExistence type="predicted"/>
<dbReference type="SMART" id="SM00490">
    <property type="entry name" value="HELICc"/>
    <property type="match status" value="1"/>
</dbReference>
<dbReference type="InterPro" id="IPR001650">
    <property type="entry name" value="Helicase_C-like"/>
</dbReference>
<dbReference type="Pfam" id="PF00271">
    <property type="entry name" value="Helicase_C"/>
    <property type="match status" value="1"/>
</dbReference>
<evidence type="ECO:0000259" key="2">
    <source>
        <dbReference type="PROSITE" id="PS51192"/>
    </source>
</evidence>
<dbReference type="GO" id="GO:0005524">
    <property type="term" value="F:ATP binding"/>
    <property type="evidence" value="ECO:0007669"/>
    <property type="project" value="InterPro"/>
</dbReference>
<gene>
    <name evidence="4" type="ORF">AN477_11485</name>
</gene>
<comment type="caution">
    <text evidence="4">The sequence shown here is derived from an EMBL/GenBank/DDBJ whole genome shotgun (WGS) entry which is preliminary data.</text>
</comment>
<dbReference type="InterPro" id="IPR014001">
    <property type="entry name" value="Helicase_ATP-bd"/>
</dbReference>
<evidence type="ECO:0008006" key="6">
    <source>
        <dbReference type="Google" id="ProtNLM"/>
    </source>
</evidence>